<feature type="region of interest" description="Disordered" evidence="18">
    <location>
        <begin position="212"/>
        <end position="250"/>
    </location>
</feature>
<keyword evidence="7" id="KW-0999">Mitochondrion inner membrane</keyword>
<comment type="caution">
    <text evidence="21">The sequence shown here is derived from an EMBL/GenBank/DDBJ whole genome shotgun (WGS) entry which is preliminary data.</text>
</comment>
<evidence type="ECO:0000256" key="17">
    <source>
        <dbReference type="ARBA" id="ARBA00045938"/>
    </source>
</evidence>
<feature type="compositionally biased region" description="Basic and acidic residues" evidence="18">
    <location>
        <begin position="523"/>
        <end position="552"/>
    </location>
</feature>
<name>A0A8H3TX13_9TREE</name>
<proteinExistence type="inferred from homology"/>
<keyword evidence="3" id="KW-0813">Transport</keyword>
<feature type="compositionally biased region" description="Basic and acidic residues" evidence="18">
    <location>
        <begin position="467"/>
        <end position="478"/>
    </location>
</feature>
<dbReference type="AlphaFoldDB" id="A0A8H3TX13"/>
<dbReference type="Pfam" id="PF04678">
    <property type="entry name" value="MCU"/>
    <property type="match status" value="1"/>
</dbReference>
<dbReference type="GO" id="GO:0005262">
    <property type="term" value="F:calcium channel activity"/>
    <property type="evidence" value="ECO:0007669"/>
    <property type="project" value="UniProtKB-KW"/>
</dbReference>
<evidence type="ECO:0000256" key="12">
    <source>
        <dbReference type="ARBA" id="ARBA00023136"/>
    </source>
</evidence>
<evidence type="ECO:0000313" key="21">
    <source>
        <dbReference type="EMBL" id="GHJ88702.1"/>
    </source>
</evidence>
<sequence>MALHMWAVRTRSIYASRCAPLRSIPAPLSRQRCNFSPPRWYGSSPVQPGSREASSDLHAAAIDAEHAEFVSEANSKAPFQVGKREGRGHEQRSLGKEGDGTGTASTAGQVKTTGGGDPSGPNMAYKGIHSGALVGKLSPTSSHLIKLVVPLPPSLHAALDVPVKDSASSPAFKVVDTAFLLHPSQPLSHVSRLILGSLPAAERDADVEFRAVSGSEHSAYPASQSQTSEESEDNEGGPLLYERNPEGDDMQEVRWSTSTDLGDFIKQATLAKHFRIVLKPSWASSKGDTNPRSQSAAEPELSLKIMIPSFDSRTRYLRKRLLFLTREIAQLTQKKKDLDKAAHKGARRIAVGGLLGLVGYWGVVFKLTFFTPNVGWDVMEPVTYLSGLSTLICSYLFFLYHNREVSYSSVLDLSVSARQKILYEKAGLNIDRWTDMVSEAKGLRREIERVAQDYDYDWKGQLESLESDKIAEPSRASEESSSSTDNGKAPMDEASPHNQKTVKERTESIQGLDIDATIDEAAELERQTRLKDKQRNRGKGSKGEVSVEGKGG</sequence>
<comment type="subcellular location">
    <subcellularLocation>
        <location evidence="1">Mitochondrion inner membrane</location>
        <topology evidence="1">Multi-pass membrane protein</topology>
    </subcellularLocation>
</comment>
<dbReference type="InterPro" id="IPR039055">
    <property type="entry name" value="MCU_fam"/>
</dbReference>
<evidence type="ECO:0000256" key="3">
    <source>
        <dbReference type="ARBA" id="ARBA00022448"/>
    </source>
</evidence>
<dbReference type="OrthoDB" id="278338at2759"/>
<keyword evidence="6 19" id="KW-0812">Transmembrane</keyword>
<dbReference type="GO" id="GO:1990246">
    <property type="term" value="C:uniplex complex"/>
    <property type="evidence" value="ECO:0007669"/>
    <property type="project" value="TreeGrafter"/>
</dbReference>
<feature type="region of interest" description="Disordered" evidence="18">
    <location>
        <begin position="467"/>
        <end position="552"/>
    </location>
</feature>
<dbReference type="GO" id="GO:0036444">
    <property type="term" value="P:calcium import into the mitochondrion"/>
    <property type="evidence" value="ECO:0007669"/>
    <property type="project" value="UniProtKB-ARBA"/>
</dbReference>
<keyword evidence="12 19" id="KW-0472">Membrane</keyword>
<dbReference type="EMBL" id="BLZA01000030">
    <property type="protein sequence ID" value="GHJ88702.1"/>
    <property type="molecule type" value="Genomic_DNA"/>
</dbReference>
<evidence type="ECO:0000256" key="8">
    <source>
        <dbReference type="ARBA" id="ARBA00022837"/>
    </source>
</evidence>
<evidence type="ECO:0000256" key="2">
    <source>
        <dbReference type="ARBA" id="ARBA00005653"/>
    </source>
</evidence>
<protein>
    <recommendedName>
        <fullName evidence="16">Calcium uniporter protein, mitochondrial</fullName>
    </recommendedName>
</protein>
<keyword evidence="11" id="KW-0496">Mitochondrion</keyword>
<evidence type="ECO:0000256" key="11">
    <source>
        <dbReference type="ARBA" id="ARBA00023128"/>
    </source>
</evidence>
<accession>A0A8H3TX13</accession>
<comment type="catalytic activity">
    <reaction evidence="14">
        <text>Ca(2+)(in) = Ca(2+)(out)</text>
        <dbReference type="Rhea" id="RHEA:29671"/>
        <dbReference type="ChEBI" id="CHEBI:29108"/>
    </reaction>
</comment>
<feature type="compositionally biased region" description="Polar residues" evidence="18">
    <location>
        <begin position="102"/>
        <end position="112"/>
    </location>
</feature>
<evidence type="ECO:0000256" key="7">
    <source>
        <dbReference type="ARBA" id="ARBA00022792"/>
    </source>
</evidence>
<keyword evidence="5" id="KW-0107">Calcium channel</keyword>
<reference evidence="21" key="1">
    <citation type="submission" date="2020-07" db="EMBL/GenBank/DDBJ databases">
        <title>Draft Genome Sequence of a Deep-Sea Yeast, Naganishia (Cryptococcus) liquefaciens strain N6.</title>
        <authorList>
            <person name="Han Y.W."/>
            <person name="Kajitani R."/>
            <person name="Morimoto H."/>
            <person name="Parhat M."/>
            <person name="Tsubouchi H."/>
            <person name="Bakenova O."/>
            <person name="Ogata M."/>
            <person name="Argunhan B."/>
            <person name="Aoki R."/>
            <person name="Kajiwara S."/>
            <person name="Itoh T."/>
            <person name="Iwasaki H."/>
        </authorList>
    </citation>
    <scope>NUCLEOTIDE SEQUENCE</scope>
    <source>
        <strain evidence="21">N6</strain>
    </source>
</reference>
<keyword evidence="22" id="KW-1185">Reference proteome</keyword>
<dbReference type="InterPro" id="IPR006769">
    <property type="entry name" value="MCU_C"/>
</dbReference>
<feature type="transmembrane region" description="Helical" evidence="19">
    <location>
        <begin position="349"/>
        <end position="370"/>
    </location>
</feature>
<evidence type="ECO:0000256" key="9">
    <source>
        <dbReference type="ARBA" id="ARBA00022989"/>
    </source>
</evidence>
<organism evidence="21 22">
    <name type="scientific">Naganishia liquefaciens</name>
    <dbReference type="NCBI Taxonomy" id="104408"/>
    <lineage>
        <taxon>Eukaryota</taxon>
        <taxon>Fungi</taxon>
        <taxon>Dikarya</taxon>
        <taxon>Basidiomycota</taxon>
        <taxon>Agaricomycotina</taxon>
        <taxon>Tremellomycetes</taxon>
        <taxon>Filobasidiales</taxon>
        <taxon>Filobasidiaceae</taxon>
        <taxon>Naganishia</taxon>
    </lineage>
</organism>
<comment type="subunit">
    <text evidence="15">Homotetramer, assembles in a dimer or dimers configuration with two interfaces.</text>
</comment>
<gene>
    <name evidence="21" type="ORF">NliqN6_5104</name>
</gene>
<evidence type="ECO:0000256" key="1">
    <source>
        <dbReference type="ARBA" id="ARBA00004448"/>
    </source>
</evidence>
<evidence type="ECO:0000256" key="6">
    <source>
        <dbReference type="ARBA" id="ARBA00022692"/>
    </source>
</evidence>
<keyword evidence="8" id="KW-0106">Calcium</keyword>
<comment type="function">
    <text evidence="17">Highly selective calcium channel localized to the inner mitochondrial membrane, which mediates calcium uptake into the mitochondrial matrix. Mitochondrial calcium homeostasis plays key roles in cellular physiology and regulates ATP production, cytoplasmic calcium signals and activation of cell death pathways. Sufficient to operate as a pore-forming channel without the need of calcium-sensor or auxiliary subunit.</text>
</comment>
<evidence type="ECO:0000256" key="18">
    <source>
        <dbReference type="SAM" id="MobiDB-lite"/>
    </source>
</evidence>
<evidence type="ECO:0000256" key="19">
    <source>
        <dbReference type="SAM" id="Phobius"/>
    </source>
</evidence>
<evidence type="ECO:0000256" key="16">
    <source>
        <dbReference type="ARBA" id="ARBA00044981"/>
    </source>
</evidence>
<evidence type="ECO:0000256" key="14">
    <source>
        <dbReference type="ARBA" id="ARBA00036634"/>
    </source>
</evidence>
<dbReference type="Proteomes" id="UP000620104">
    <property type="component" value="Unassembled WGS sequence"/>
</dbReference>
<keyword evidence="13" id="KW-0407">Ion channel</keyword>
<keyword evidence="4" id="KW-0109">Calcium transport</keyword>
<feature type="compositionally biased region" description="Basic and acidic residues" evidence="18">
    <location>
        <begin position="82"/>
        <end position="99"/>
    </location>
</feature>
<dbReference type="PANTHER" id="PTHR13462:SF10">
    <property type="entry name" value="CALCIUM UNIPORTER PROTEIN, MITOCHONDRIAL"/>
    <property type="match status" value="1"/>
</dbReference>
<evidence type="ECO:0000313" key="22">
    <source>
        <dbReference type="Proteomes" id="UP000620104"/>
    </source>
</evidence>
<evidence type="ECO:0000256" key="10">
    <source>
        <dbReference type="ARBA" id="ARBA00023065"/>
    </source>
</evidence>
<keyword evidence="10" id="KW-0406">Ion transport</keyword>
<feature type="region of interest" description="Disordered" evidence="18">
    <location>
        <begin position="73"/>
        <end position="122"/>
    </location>
</feature>
<keyword evidence="9 19" id="KW-1133">Transmembrane helix</keyword>
<evidence type="ECO:0000256" key="15">
    <source>
        <dbReference type="ARBA" id="ARBA00044966"/>
    </source>
</evidence>
<comment type="similarity">
    <text evidence="2">Belongs to the MCU (TC 1.A.77) family.</text>
</comment>
<dbReference type="GO" id="GO:0015292">
    <property type="term" value="F:uniporter activity"/>
    <property type="evidence" value="ECO:0007669"/>
    <property type="project" value="TreeGrafter"/>
</dbReference>
<evidence type="ECO:0000256" key="5">
    <source>
        <dbReference type="ARBA" id="ARBA00022673"/>
    </source>
</evidence>
<evidence type="ECO:0000259" key="20">
    <source>
        <dbReference type="Pfam" id="PF04678"/>
    </source>
</evidence>
<feature type="compositionally biased region" description="Basic and acidic residues" evidence="18">
    <location>
        <begin position="490"/>
        <end position="507"/>
    </location>
</feature>
<evidence type="ECO:0000256" key="13">
    <source>
        <dbReference type="ARBA" id="ARBA00023303"/>
    </source>
</evidence>
<feature type="transmembrane region" description="Helical" evidence="19">
    <location>
        <begin position="382"/>
        <end position="400"/>
    </location>
</feature>
<dbReference type="GO" id="GO:0051560">
    <property type="term" value="P:mitochondrial calcium ion homeostasis"/>
    <property type="evidence" value="ECO:0007669"/>
    <property type="project" value="InterPro"/>
</dbReference>
<evidence type="ECO:0000256" key="4">
    <source>
        <dbReference type="ARBA" id="ARBA00022568"/>
    </source>
</evidence>
<dbReference type="PANTHER" id="PTHR13462">
    <property type="entry name" value="CALCIUM UNIPORTER PROTEIN, MITOCHONDRIAL"/>
    <property type="match status" value="1"/>
</dbReference>
<feature type="domain" description="Calcium uniporter protein C-terminal" evidence="20">
    <location>
        <begin position="312"/>
        <end position="434"/>
    </location>
</feature>